<dbReference type="Gene3D" id="1.10.8.10">
    <property type="entry name" value="DNA helicase RuvA subunit, C-terminal domain"/>
    <property type="match status" value="1"/>
</dbReference>
<comment type="similarity">
    <text evidence="6">Belongs to the RuvA family.</text>
</comment>
<dbReference type="GO" id="GO:0016787">
    <property type="term" value="F:hydrolase activity"/>
    <property type="evidence" value="ECO:0007669"/>
    <property type="project" value="UniProtKB-KW"/>
</dbReference>
<evidence type="ECO:0000256" key="2">
    <source>
        <dbReference type="ARBA" id="ARBA00022763"/>
    </source>
</evidence>
<dbReference type="GO" id="GO:0006281">
    <property type="term" value="P:DNA repair"/>
    <property type="evidence" value="ECO:0007669"/>
    <property type="project" value="UniProtKB-UniRule"/>
</dbReference>
<evidence type="ECO:0000256" key="6">
    <source>
        <dbReference type="HAMAP-Rule" id="MF_00031"/>
    </source>
</evidence>
<dbReference type="NCBIfam" id="TIGR00084">
    <property type="entry name" value="ruvA"/>
    <property type="match status" value="1"/>
</dbReference>
<accession>A0A9D1K4M2</accession>
<dbReference type="SUPFAM" id="SSF47781">
    <property type="entry name" value="RuvA domain 2-like"/>
    <property type="match status" value="1"/>
</dbReference>
<dbReference type="InterPro" id="IPR036267">
    <property type="entry name" value="RuvA_C_sf"/>
</dbReference>
<evidence type="ECO:0000256" key="1">
    <source>
        <dbReference type="ARBA" id="ARBA00022490"/>
    </source>
</evidence>
<dbReference type="InterPro" id="IPR012340">
    <property type="entry name" value="NA-bd_OB-fold"/>
</dbReference>
<comment type="domain">
    <text evidence="6">Has three domains with a flexible linker between the domains II and III and assumes an 'L' shape. Domain III is highly mobile and contacts RuvB.</text>
</comment>
<dbReference type="SMART" id="SM00278">
    <property type="entry name" value="HhH1"/>
    <property type="match status" value="2"/>
</dbReference>
<feature type="domain" description="Helix-hairpin-helix DNA-binding motif class 1" evidence="7">
    <location>
        <begin position="77"/>
        <end position="96"/>
    </location>
</feature>
<dbReference type="GO" id="GO:0005737">
    <property type="term" value="C:cytoplasm"/>
    <property type="evidence" value="ECO:0007669"/>
    <property type="project" value="UniProtKB-SubCell"/>
</dbReference>
<keyword evidence="1 6" id="KW-0963">Cytoplasm</keyword>
<dbReference type="GO" id="GO:0006310">
    <property type="term" value="P:DNA recombination"/>
    <property type="evidence" value="ECO:0007669"/>
    <property type="project" value="UniProtKB-UniRule"/>
</dbReference>
<dbReference type="Pfam" id="PF07499">
    <property type="entry name" value="RuvA_C"/>
    <property type="match status" value="1"/>
</dbReference>
<gene>
    <name evidence="6 8" type="primary">ruvA</name>
    <name evidence="8" type="ORF">IAD41_06620</name>
</gene>
<dbReference type="InterPro" id="IPR000085">
    <property type="entry name" value="RuvA"/>
</dbReference>
<dbReference type="InterPro" id="IPR013849">
    <property type="entry name" value="DNA_helicase_Holl-junc_RuvA_I"/>
</dbReference>
<proteinExistence type="inferred from homology"/>
<dbReference type="HAMAP" id="MF_00031">
    <property type="entry name" value="DNA_HJ_migration_RuvA"/>
    <property type="match status" value="1"/>
</dbReference>
<dbReference type="GO" id="GO:0048476">
    <property type="term" value="C:Holliday junction resolvase complex"/>
    <property type="evidence" value="ECO:0007669"/>
    <property type="project" value="UniProtKB-UniRule"/>
</dbReference>
<comment type="subunit">
    <text evidence="6">Homotetramer. Forms an RuvA(8)-RuvB(12)-Holliday junction (HJ) complex. HJ DNA is sandwiched between 2 RuvA tetramers; dsDNA enters through RuvA and exits via RuvB. An RuvB hexamer assembles on each DNA strand where it exits the tetramer. Each RuvB hexamer is contacted by two RuvA subunits (via domain III) on 2 adjacent RuvB subunits; this complex drives branch migration. In the full resolvosome a probable DNA-RuvA(4)-RuvB(12)-RuvC(2) complex forms which resolves the HJ.</text>
</comment>
<keyword evidence="4 6" id="KW-0233">DNA recombination</keyword>
<reference evidence="8" key="1">
    <citation type="submission" date="2020-10" db="EMBL/GenBank/DDBJ databases">
        <authorList>
            <person name="Gilroy R."/>
        </authorList>
    </citation>
    <scope>NUCLEOTIDE SEQUENCE</scope>
    <source>
        <strain evidence="8">CHK152-2994</strain>
    </source>
</reference>
<dbReference type="GO" id="GO:0009379">
    <property type="term" value="C:Holliday junction helicase complex"/>
    <property type="evidence" value="ECO:0007669"/>
    <property type="project" value="InterPro"/>
</dbReference>
<dbReference type="CDD" id="cd14332">
    <property type="entry name" value="UBA_RuvA_C"/>
    <property type="match status" value="1"/>
</dbReference>
<dbReference type="GO" id="GO:0005524">
    <property type="term" value="F:ATP binding"/>
    <property type="evidence" value="ECO:0007669"/>
    <property type="project" value="InterPro"/>
</dbReference>
<dbReference type="Gene3D" id="2.40.50.140">
    <property type="entry name" value="Nucleic acid-binding proteins"/>
    <property type="match status" value="1"/>
</dbReference>
<evidence type="ECO:0000256" key="3">
    <source>
        <dbReference type="ARBA" id="ARBA00023125"/>
    </source>
</evidence>
<comment type="caution">
    <text evidence="8">The sequence shown here is derived from an EMBL/GenBank/DDBJ whole genome shotgun (WGS) entry which is preliminary data.</text>
</comment>
<sequence length="205" mass="22665">MYDYIKGIFAGKNSSSKGFFLTIENNGIGYLVEVMSRDFSAVEKTGEEGKLYTILLHREDKMALCGFLHKEDRDIFSILTSVSGVGSKMALTLLDEFQSSELIGFVIQGNYKELTRAKGVGPKLAQKIIIELKDKLMNYNNTAPIEIKSASEQNSQAMEDAQMVLISLGYDREEIKTAFSKVGAVLNSNASAEEILKESLKILSV</sequence>
<evidence type="ECO:0000259" key="7">
    <source>
        <dbReference type="SMART" id="SM00278"/>
    </source>
</evidence>
<evidence type="ECO:0000313" key="8">
    <source>
        <dbReference type="EMBL" id="HIS83258.1"/>
    </source>
</evidence>
<evidence type="ECO:0000256" key="5">
    <source>
        <dbReference type="ARBA" id="ARBA00023204"/>
    </source>
</evidence>
<evidence type="ECO:0000313" key="9">
    <source>
        <dbReference type="Proteomes" id="UP000824139"/>
    </source>
</evidence>
<dbReference type="InterPro" id="IPR010994">
    <property type="entry name" value="RuvA_2-like"/>
</dbReference>
<dbReference type="InterPro" id="IPR011114">
    <property type="entry name" value="RuvA_C"/>
</dbReference>
<dbReference type="InterPro" id="IPR003583">
    <property type="entry name" value="Hlx-hairpin-Hlx_DNA-bd_motif"/>
</dbReference>
<keyword evidence="5 6" id="KW-0234">DNA repair</keyword>
<dbReference type="Proteomes" id="UP000824139">
    <property type="component" value="Unassembled WGS sequence"/>
</dbReference>
<dbReference type="GO" id="GO:0000400">
    <property type="term" value="F:four-way junction DNA binding"/>
    <property type="evidence" value="ECO:0007669"/>
    <property type="project" value="UniProtKB-UniRule"/>
</dbReference>
<protein>
    <recommendedName>
        <fullName evidence="6">Holliday junction branch migration complex subunit RuvA</fullName>
    </recommendedName>
</protein>
<dbReference type="Pfam" id="PF01330">
    <property type="entry name" value="RuvA_N"/>
    <property type="match status" value="1"/>
</dbReference>
<keyword evidence="3 6" id="KW-0238">DNA-binding</keyword>
<reference evidence="8" key="2">
    <citation type="journal article" date="2021" name="PeerJ">
        <title>Extensive microbial diversity within the chicken gut microbiome revealed by metagenomics and culture.</title>
        <authorList>
            <person name="Gilroy R."/>
            <person name="Ravi A."/>
            <person name="Getino M."/>
            <person name="Pursley I."/>
            <person name="Horton D.L."/>
            <person name="Alikhan N.F."/>
            <person name="Baker D."/>
            <person name="Gharbi K."/>
            <person name="Hall N."/>
            <person name="Watson M."/>
            <person name="Adriaenssens E.M."/>
            <person name="Foster-Nyarko E."/>
            <person name="Jarju S."/>
            <person name="Secka A."/>
            <person name="Antonio M."/>
            <person name="Oren A."/>
            <person name="Chaudhuri R.R."/>
            <person name="La Ragione R."/>
            <person name="Hildebrand F."/>
            <person name="Pallen M.J."/>
        </authorList>
    </citation>
    <scope>NUCLEOTIDE SEQUENCE</scope>
    <source>
        <strain evidence="8">CHK152-2994</strain>
    </source>
</reference>
<keyword evidence="8" id="KW-0378">Hydrolase</keyword>
<dbReference type="Gene3D" id="1.10.150.20">
    <property type="entry name" value="5' to 3' exonuclease, C-terminal subdomain"/>
    <property type="match status" value="1"/>
</dbReference>
<organism evidence="8 9">
    <name type="scientific">Candidatus Scatenecus faecavium</name>
    <dbReference type="NCBI Taxonomy" id="2840915"/>
    <lineage>
        <taxon>Bacteria</taxon>
        <taxon>Candidatus Scatenecus</taxon>
    </lineage>
</organism>
<comment type="function">
    <text evidence="6">The RuvA-RuvB-RuvC complex processes Holliday junction (HJ) DNA during genetic recombination and DNA repair, while the RuvA-RuvB complex plays an important role in the rescue of blocked DNA replication forks via replication fork reversal (RFR). RuvA specifically binds to HJ cruciform DNA, conferring on it an open structure. The RuvB hexamer acts as an ATP-dependent pump, pulling dsDNA into and through the RuvAB complex. HJ branch migration allows RuvC to scan DNA until it finds its consensus sequence, where it cleaves and resolves the cruciform DNA.</text>
</comment>
<feature type="domain" description="Helix-hairpin-helix DNA-binding motif class 1" evidence="7">
    <location>
        <begin position="112"/>
        <end position="131"/>
    </location>
</feature>
<keyword evidence="2 6" id="KW-0227">DNA damage</keyword>
<dbReference type="SUPFAM" id="SSF46929">
    <property type="entry name" value="DNA helicase RuvA subunit, C-terminal domain"/>
    <property type="match status" value="1"/>
</dbReference>
<dbReference type="GO" id="GO:0009378">
    <property type="term" value="F:four-way junction helicase activity"/>
    <property type="evidence" value="ECO:0007669"/>
    <property type="project" value="InterPro"/>
</dbReference>
<dbReference type="SUPFAM" id="SSF50249">
    <property type="entry name" value="Nucleic acid-binding proteins"/>
    <property type="match status" value="1"/>
</dbReference>
<name>A0A9D1K4M2_9BACT</name>
<comment type="caution">
    <text evidence="6">Lacks conserved residue(s) required for the propagation of feature annotation.</text>
</comment>
<feature type="region of interest" description="Domain III" evidence="6">
    <location>
        <begin position="153"/>
        <end position="205"/>
    </location>
</feature>
<dbReference type="EMBL" id="DVJO01000146">
    <property type="protein sequence ID" value="HIS83258.1"/>
    <property type="molecule type" value="Genomic_DNA"/>
</dbReference>
<dbReference type="AlphaFoldDB" id="A0A9D1K4M2"/>
<dbReference type="Pfam" id="PF14520">
    <property type="entry name" value="HHH_5"/>
    <property type="match status" value="1"/>
</dbReference>
<evidence type="ECO:0000256" key="4">
    <source>
        <dbReference type="ARBA" id="ARBA00023172"/>
    </source>
</evidence>
<comment type="subcellular location">
    <subcellularLocation>
        <location evidence="6">Cytoplasm</location>
    </subcellularLocation>
</comment>